<keyword evidence="3" id="KW-0548">Nucleotidyltransferase</keyword>
<dbReference type="Proteomes" id="UP000076881">
    <property type="component" value="Unassembled WGS sequence"/>
</dbReference>
<dbReference type="Gene3D" id="3.10.110.10">
    <property type="entry name" value="Ubiquitin Conjugating Enzyme"/>
    <property type="match status" value="1"/>
</dbReference>
<feature type="compositionally biased region" description="Acidic residues" evidence="5">
    <location>
        <begin position="115"/>
        <end position="134"/>
    </location>
</feature>
<dbReference type="OrthoDB" id="109543at2759"/>
<evidence type="ECO:0000256" key="2">
    <source>
        <dbReference type="ARBA" id="ARBA00022679"/>
    </source>
</evidence>
<keyword evidence="1" id="KW-0328">Glycosyltransferase</keyword>
<dbReference type="SUPFAM" id="SSF56399">
    <property type="entry name" value="ADP-ribosylation"/>
    <property type="match status" value="1"/>
</dbReference>
<proteinExistence type="predicted"/>
<dbReference type="InterPro" id="IPR012317">
    <property type="entry name" value="Poly(ADP-ribose)pol_cat_dom"/>
</dbReference>
<dbReference type="PROSITE" id="PS50127">
    <property type="entry name" value="UBC_2"/>
    <property type="match status" value="1"/>
</dbReference>
<keyword evidence="2" id="KW-0808">Transferase</keyword>
<dbReference type="Pfam" id="PF00644">
    <property type="entry name" value="PARP"/>
    <property type="match status" value="1"/>
</dbReference>
<sequence length="1201" mass="133582">MPPLRFYEDLAKAQSSEISRVSDIAHGDDSGALKFTYHHETLSGPVTIHMMAHDCMSYPRNSGFIVFSEFDNADNDFTRCLDAVCEKQKWTNIGEAVRSISVAITAAIEKRNVDVEDDPEDSPWDDGSDFEELGPMEISSNDGDRQPRPDQSVGVVLTNDAKTLTDLRSSLRKAQNSGITVGIYPRFGSKLPEIISLSAPASSLGVANGILESWGLKESDNLVLLVKIGGLYPSLDEFTNLSSRQTVLQFRFGKCVGEKPSLVSVQSAYRDTRHFFPDDDEIESAGADEAQFPFELINMSNSIDKLLNADFMRLLGTRRSHKLSWPNAQQIVSRLELQSAGGNVFAEDINVEVLSMQVDHIPWQSLVGPISQDGALDDAKSFSLPLVAMQLALHRLANCTRYCMVCNACMNQGYSALKPYVCSNSLCLFQYLSLGLGSSIEHEIINAPYVVDMLICFLYAALANFTAREMPDGLSIKTAYVDDDWAQGSYVAAIADMELMKLRDLDYSILKAKNPEKSYGDALREGDRILIIHREPDCDSHMDLVVKSWCRLVAFVDGEWTFERHHFSESKRNPKPLQPDSKPHELSNEPIKGMGQGNWRQVHLFGYWQNIDEFALDRRRLALLTILDGLPPVLDMRKYLLAQPGRRLSTWNRINSPELAVLNWTVASNRSLIVQDDIVADKDMQDASSSKAWNKICTSEHLQQIKQPWMQFRFLQGSPEMEQKFEHKASQMLETTKTPTIFAWHGSRLKNWHSIIRTGLDFSSVENGRACGNGVYFSHDMITSLGYSGGGLLGGDQTNVSRQIGHWAKSELQISSAIAVCELINSPGEFVCNNPHYVVDALHWIQCRYLLVSINPTTKAKELPFYEPQSNESPAYVLQDGNSPIKVGKKLVEIPIVAIPFDRRARQSKEPLQASAVATKARSPEITTPLKCNYDTDDIDLYLGFIDVDDGVVSPTMKRRGSSTPSDLSSLSQFSNKRAKAADGRVIRAQTRNTSGFDPQGLKMESLRLLAAPTWAATSKQAVRRLTMDLKDLHRRQTTLGDLSSGYYVHTDKSDNMFQWIVELFDFDAALPLAGDMTALGCASIVLEFRFGPSYPMSPPFVRVVRPQFVPFMQGGGGHVTAGGAVCLELLTNSGWNPAINIENVIMQIRAAIGEPDRPARLQKGAYKVDYGVGEAVAAFTRLANAHGWQVPEDFQHIAVL</sequence>
<protein>
    <submittedName>
        <fullName evidence="7">Ubiquitin-conjugating enzyme E2 Q2</fullName>
    </submittedName>
</protein>
<dbReference type="InterPro" id="IPR000608">
    <property type="entry name" value="UBC"/>
</dbReference>
<dbReference type="GO" id="GO:0003950">
    <property type="term" value="F:NAD+ poly-ADP-ribosyltransferase activity"/>
    <property type="evidence" value="ECO:0007669"/>
    <property type="project" value="InterPro"/>
</dbReference>
<reference evidence="7 8" key="1">
    <citation type="journal article" date="2016" name="Genome Biol. Evol.">
        <title>Divergent and convergent evolution of fungal pathogenicity.</title>
        <authorList>
            <person name="Shang Y."/>
            <person name="Xiao G."/>
            <person name="Zheng P."/>
            <person name="Cen K."/>
            <person name="Zhan S."/>
            <person name="Wang C."/>
        </authorList>
    </citation>
    <scope>NUCLEOTIDE SEQUENCE [LARGE SCALE GENOMIC DNA]</scope>
    <source>
        <strain evidence="7 8">RCEF 1005</strain>
    </source>
</reference>
<dbReference type="Gene3D" id="3.90.228.10">
    <property type="match status" value="1"/>
</dbReference>
<organism evidence="7 8">
    <name type="scientific">Akanthomyces lecanii RCEF 1005</name>
    <dbReference type="NCBI Taxonomy" id="1081108"/>
    <lineage>
        <taxon>Eukaryota</taxon>
        <taxon>Fungi</taxon>
        <taxon>Dikarya</taxon>
        <taxon>Ascomycota</taxon>
        <taxon>Pezizomycotina</taxon>
        <taxon>Sordariomycetes</taxon>
        <taxon>Hypocreomycetidae</taxon>
        <taxon>Hypocreales</taxon>
        <taxon>Cordycipitaceae</taxon>
        <taxon>Akanthomyces</taxon>
        <taxon>Cordyceps confragosa</taxon>
    </lineage>
</organism>
<feature type="region of interest" description="Disordered" evidence="5">
    <location>
        <begin position="568"/>
        <end position="588"/>
    </location>
</feature>
<keyword evidence="8" id="KW-1185">Reference proteome</keyword>
<dbReference type="SUPFAM" id="SSF54495">
    <property type="entry name" value="UBC-like"/>
    <property type="match status" value="1"/>
</dbReference>
<accession>A0A162JWT0</accession>
<dbReference type="STRING" id="1081108.A0A162JWT0"/>
<evidence type="ECO:0000256" key="5">
    <source>
        <dbReference type="SAM" id="MobiDB-lite"/>
    </source>
</evidence>
<comment type="caution">
    <text evidence="7">The sequence shown here is derived from an EMBL/GenBank/DDBJ whole genome shotgun (WGS) entry which is preliminary data.</text>
</comment>
<dbReference type="SMART" id="SM00212">
    <property type="entry name" value="UBCc"/>
    <property type="match status" value="1"/>
</dbReference>
<feature type="domain" description="UBC core" evidence="6">
    <location>
        <begin position="1021"/>
        <end position="1201"/>
    </location>
</feature>
<evidence type="ECO:0000256" key="1">
    <source>
        <dbReference type="ARBA" id="ARBA00022676"/>
    </source>
</evidence>
<dbReference type="CDD" id="cd23802">
    <property type="entry name" value="UBCc_UBE2Q"/>
    <property type="match status" value="1"/>
</dbReference>
<evidence type="ECO:0000313" key="7">
    <source>
        <dbReference type="EMBL" id="OAA74772.1"/>
    </source>
</evidence>
<evidence type="ECO:0000259" key="6">
    <source>
        <dbReference type="PROSITE" id="PS50127"/>
    </source>
</evidence>
<name>A0A162JWT0_CORDF</name>
<evidence type="ECO:0000256" key="4">
    <source>
        <dbReference type="ARBA" id="ARBA00023027"/>
    </source>
</evidence>
<gene>
    <name evidence="7" type="ORF">LEL_08353</name>
</gene>
<keyword evidence="4" id="KW-0520">NAD</keyword>
<dbReference type="EMBL" id="AZHF01000006">
    <property type="protein sequence ID" value="OAA74772.1"/>
    <property type="molecule type" value="Genomic_DNA"/>
</dbReference>
<dbReference type="AlphaFoldDB" id="A0A162JWT0"/>
<dbReference type="GO" id="GO:0016779">
    <property type="term" value="F:nucleotidyltransferase activity"/>
    <property type="evidence" value="ECO:0007669"/>
    <property type="project" value="UniProtKB-KW"/>
</dbReference>
<dbReference type="PANTHER" id="PTHR21328">
    <property type="entry name" value="POLY ADP-RIBOSE POLYMERASE FAMILY, MEMBER PARP"/>
    <property type="match status" value="1"/>
</dbReference>
<dbReference type="InterPro" id="IPR051838">
    <property type="entry name" value="ARTD_PARP"/>
</dbReference>
<feature type="region of interest" description="Disordered" evidence="5">
    <location>
        <begin position="113"/>
        <end position="153"/>
    </location>
</feature>
<evidence type="ECO:0000313" key="8">
    <source>
        <dbReference type="Proteomes" id="UP000076881"/>
    </source>
</evidence>
<dbReference type="InterPro" id="IPR016135">
    <property type="entry name" value="UBQ-conjugating_enzyme/RWD"/>
</dbReference>
<evidence type="ECO:0000256" key="3">
    <source>
        <dbReference type="ARBA" id="ARBA00022695"/>
    </source>
</evidence>
<dbReference type="Pfam" id="PF00179">
    <property type="entry name" value="UQ_con"/>
    <property type="match status" value="1"/>
</dbReference>